<name>A0A5K8A223_9BACT</name>
<dbReference type="EMBL" id="AP021876">
    <property type="protein sequence ID" value="BBO86592.1"/>
    <property type="molecule type" value="Genomic_DNA"/>
</dbReference>
<feature type="domain" description="Glycosyl transferase family 1" evidence="1">
    <location>
        <begin position="209"/>
        <end position="351"/>
    </location>
</feature>
<dbReference type="KEGG" id="dov:DSCO28_71580"/>
<evidence type="ECO:0000313" key="2">
    <source>
        <dbReference type="EMBL" id="BBO86592.1"/>
    </source>
</evidence>
<dbReference type="InterPro" id="IPR050194">
    <property type="entry name" value="Glycosyltransferase_grp1"/>
</dbReference>
<dbReference type="PANTHER" id="PTHR45947">
    <property type="entry name" value="SULFOQUINOVOSYL TRANSFERASE SQD2"/>
    <property type="match status" value="1"/>
</dbReference>
<dbReference type="AlphaFoldDB" id="A0A5K8A223"/>
<dbReference type="PANTHER" id="PTHR45947:SF3">
    <property type="entry name" value="SULFOQUINOVOSYL TRANSFERASE SQD2"/>
    <property type="match status" value="1"/>
</dbReference>
<evidence type="ECO:0000259" key="1">
    <source>
        <dbReference type="Pfam" id="PF00534"/>
    </source>
</evidence>
<dbReference type="GO" id="GO:0016757">
    <property type="term" value="F:glycosyltransferase activity"/>
    <property type="evidence" value="ECO:0007669"/>
    <property type="project" value="InterPro"/>
</dbReference>
<dbReference type="Pfam" id="PF00534">
    <property type="entry name" value="Glycos_transf_1"/>
    <property type="match status" value="1"/>
</dbReference>
<accession>A0A5K8A223</accession>
<dbReference type="CDD" id="cd03801">
    <property type="entry name" value="GT4_PimA-like"/>
    <property type="match status" value="1"/>
</dbReference>
<evidence type="ECO:0000313" key="3">
    <source>
        <dbReference type="Proteomes" id="UP000425960"/>
    </source>
</evidence>
<dbReference type="Gene3D" id="3.40.50.2000">
    <property type="entry name" value="Glycogen Phosphorylase B"/>
    <property type="match status" value="2"/>
</dbReference>
<dbReference type="RefSeq" id="WP_231714024.1">
    <property type="nucleotide sequence ID" value="NZ_AP021876.1"/>
</dbReference>
<protein>
    <submittedName>
        <fullName evidence="2">Glycosyl transferase</fullName>
    </submittedName>
</protein>
<proteinExistence type="predicted"/>
<dbReference type="Proteomes" id="UP000425960">
    <property type="component" value="Chromosome"/>
</dbReference>
<sequence length="386" mass="44036">MNAAPSLPLNIAFYAPFKPLDHPHPSGDRAIASSLFNYLEGRGHRLYIADRLRTRWIFRQPWRWPHLMIARQRVVRRCTGKRTDLWLTYHSYYKAPDLLGPVAARKGGLPYVIFQASYATKYRRRHGTVLGFHLNRRALLAADHIFVNRHSDLKNLRRLLPDERLTYVAPGIFPDQFTFHAQSRRELRGRWRADGLPVVMTAAMFREDVKTQGLLLVIEALALLRRRGRRFLLVIAGDGPERGRLQAAARARIPGQCRFLGRIAREEMYRYYSAVDLFAFPGINESLGMVFLEAQACHLPVVAFDNGGIPEIVRDGRTGFLTPLFNLDAFADAIDQLITNPALCRNLGETAGRHVRCHHDLDVNYARMHAKLVRITAGGMKTNAPR</sequence>
<dbReference type="SUPFAM" id="SSF53756">
    <property type="entry name" value="UDP-Glycosyltransferase/glycogen phosphorylase"/>
    <property type="match status" value="1"/>
</dbReference>
<organism evidence="2 3">
    <name type="scientific">Desulfosarcina ovata subsp. sediminis</name>
    <dbReference type="NCBI Taxonomy" id="885957"/>
    <lineage>
        <taxon>Bacteria</taxon>
        <taxon>Pseudomonadati</taxon>
        <taxon>Thermodesulfobacteriota</taxon>
        <taxon>Desulfobacteria</taxon>
        <taxon>Desulfobacterales</taxon>
        <taxon>Desulfosarcinaceae</taxon>
        <taxon>Desulfosarcina</taxon>
    </lineage>
</organism>
<reference evidence="2 3" key="1">
    <citation type="submission" date="2019-11" db="EMBL/GenBank/DDBJ databases">
        <title>Comparative genomics of hydrocarbon-degrading Desulfosarcina strains.</title>
        <authorList>
            <person name="Watanabe M."/>
            <person name="Kojima H."/>
            <person name="Fukui M."/>
        </authorList>
    </citation>
    <scope>NUCLEOTIDE SEQUENCE [LARGE SCALE GENOMIC DNA]</scope>
    <source>
        <strain evidence="2 3">28bB2T</strain>
    </source>
</reference>
<gene>
    <name evidence="2" type="ORF">DSCO28_71580</name>
</gene>
<dbReference type="InterPro" id="IPR001296">
    <property type="entry name" value="Glyco_trans_1"/>
</dbReference>
<keyword evidence="2" id="KW-0808">Transferase</keyword>